<dbReference type="InterPro" id="IPR029035">
    <property type="entry name" value="DHS-like_NAD/FAD-binding_dom"/>
</dbReference>
<dbReference type="Gene3D" id="3.40.50.1220">
    <property type="entry name" value="TPP-binding domain"/>
    <property type="match status" value="1"/>
</dbReference>
<sequence length="53" mass="5877">MHTTCVRAMRSRAIYRYMRNSEKNSKNNSHNHIVALTGAGISTSAGIPDFRGP</sequence>
<accession>A0A3E2CFQ5</accession>
<comment type="caution">
    <text evidence="1">The sequence shown here is derived from an EMBL/GenBank/DDBJ whole genome shotgun (WGS) entry which is preliminary data.</text>
</comment>
<reference evidence="1 2" key="1">
    <citation type="submission" date="2017-07" db="EMBL/GenBank/DDBJ databases">
        <title>A comparative genomics approach to explaining the enigmatic role of Gardnerella vaginalis in the vaginal microbiome.</title>
        <authorList>
            <person name="Vancuren S.J."/>
            <person name="Hill J.E."/>
        </authorList>
    </citation>
    <scope>NUCLEOTIDE SEQUENCE [LARGE SCALE GENOMIC DNA]</scope>
    <source>
        <strain evidence="1 2">WP023</strain>
    </source>
</reference>
<dbReference type="Proteomes" id="UP000258379">
    <property type="component" value="Unassembled WGS sequence"/>
</dbReference>
<evidence type="ECO:0000313" key="1">
    <source>
        <dbReference type="EMBL" id="RFT30677.1"/>
    </source>
</evidence>
<proteinExistence type="predicted"/>
<feature type="non-terminal residue" evidence="1">
    <location>
        <position position="53"/>
    </location>
</feature>
<organism evidence="1 2">
    <name type="scientific">Gardnerella vaginalis</name>
    <dbReference type="NCBI Taxonomy" id="2702"/>
    <lineage>
        <taxon>Bacteria</taxon>
        <taxon>Bacillati</taxon>
        <taxon>Actinomycetota</taxon>
        <taxon>Actinomycetes</taxon>
        <taxon>Bifidobacteriales</taxon>
        <taxon>Bifidobacteriaceae</taxon>
        <taxon>Gardnerella</taxon>
    </lineage>
</organism>
<dbReference type="SUPFAM" id="SSF52467">
    <property type="entry name" value="DHS-like NAD/FAD-binding domain"/>
    <property type="match status" value="1"/>
</dbReference>
<dbReference type="EMBL" id="NNRU01000001">
    <property type="protein sequence ID" value="RFT30677.1"/>
    <property type="molecule type" value="Genomic_DNA"/>
</dbReference>
<gene>
    <name evidence="1" type="ORF">CG405_00005</name>
</gene>
<protein>
    <submittedName>
        <fullName evidence="1">NAD-dependent deacetylase</fullName>
    </submittedName>
</protein>
<name>A0A3E2CFQ5_GARVA</name>
<dbReference type="AlphaFoldDB" id="A0A3E2CFQ5"/>
<evidence type="ECO:0000313" key="2">
    <source>
        <dbReference type="Proteomes" id="UP000258379"/>
    </source>
</evidence>